<reference evidence="2" key="1">
    <citation type="submission" date="2021-01" db="EMBL/GenBank/DDBJ databases">
        <authorList>
            <consortium name="Genoscope - CEA"/>
            <person name="William W."/>
        </authorList>
    </citation>
    <scope>NUCLEOTIDE SEQUENCE</scope>
</reference>
<dbReference type="SUPFAM" id="SSF81383">
    <property type="entry name" value="F-box domain"/>
    <property type="match status" value="1"/>
</dbReference>
<dbReference type="InterPro" id="IPR053781">
    <property type="entry name" value="F-box_AtFBL13-like"/>
</dbReference>
<dbReference type="InterPro" id="IPR044997">
    <property type="entry name" value="F-box_plant"/>
</dbReference>
<dbReference type="CDD" id="cd22160">
    <property type="entry name" value="F-box_AtFBL13-like"/>
    <property type="match status" value="1"/>
</dbReference>
<dbReference type="Gene3D" id="3.80.10.10">
    <property type="entry name" value="Ribonuclease Inhibitor"/>
    <property type="match status" value="1"/>
</dbReference>
<dbReference type="Pfam" id="PF24758">
    <property type="entry name" value="LRR_At5g56370"/>
    <property type="match status" value="1"/>
</dbReference>
<accession>A0A816Z0E6</accession>
<dbReference type="PROSITE" id="PS50181">
    <property type="entry name" value="FBOX"/>
    <property type="match status" value="1"/>
</dbReference>
<evidence type="ECO:0000313" key="2">
    <source>
        <dbReference type="EMBL" id="CAF2182719.1"/>
    </source>
</evidence>
<sequence length="487" mass="54821">MGTRVESESERISAAVRSPSQRFRSNEGSDFISSLPDAILHHILSNIPTEDAIRTSVLSKRWKHAWRETPCLSFHCHTSNHPDSISKTLATFTAPKITSFHVDVTFNNFSLTPSHVHSWIELAASRNAEIMSIIIIIVSDDNVLPDFFFTNSSVKQLRLALGRRGNYNYCDVVPKCTVLWTSLRSLSLECCGLPDESLANILSGCPMLESLVLIFCQHIHHIDLSKSMKLTRLEITGHYYGPAKIVAPHIRFLKLIGSLDPCVLVDVSSLTDARFSLSYVRRRTTGEDDFHQDKLLKMLEQLQHVENLTIGRIVLQALSVAELRGLPFPQLQAKSLTVVMMVVRSVIPALARLLQNSPGLQKITVTTVCYKGIQDQELDRHLRTQGLNPDRCWRLKYGDFPTTEQTYSSSSSGVVSKLAKSKDVVSFIKLVLQNSKAVETMVLRLDGYLDATEYQKLLRMVPTFTRNKNVRTRGQAKRLLNVLKIIP</sequence>
<evidence type="ECO:0000259" key="1">
    <source>
        <dbReference type="PROSITE" id="PS50181"/>
    </source>
</evidence>
<proteinExistence type="predicted"/>
<protein>
    <submittedName>
        <fullName evidence="2">(rape) hypothetical protein</fullName>
    </submittedName>
</protein>
<dbReference type="InterPro" id="IPR036047">
    <property type="entry name" value="F-box-like_dom_sf"/>
</dbReference>
<dbReference type="Gene3D" id="1.20.1280.50">
    <property type="match status" value="1"/>
</dbReference>
<gene>
    <name evidence="2" type="ORF">DARMORV10_A07P29890.1</name>
</gene>
<name>A0A816Z0E6_BRANA</name>
<dbReference type="SMART" id="SM00256">
    <property type="entry name" value="FBOX"/>
    <property type="match status" value="1"/>
</dbReference>
<feature type="domain" description="F-box" evidence="1">
    <location>
        <begin position="29"/>
        <end position="63"/>
    </location>
</feature>
<dbReference type="InterPro" id="IPR001810">
    <property type="entry name" value="F-box_dom"/>
</dbReference>
<dbReference type="InterPro" id="IPR055411">
    <property type="entry name" value="LRR_FXL15/At3g58940/PEG3-like"/>
</dbReference>
<dbReference type="InterPro" id="IPR006553">
    <property type="entry name" value="Leu-rich_rpt_Cys-con_subtyp"/>
</dbReference>
<dbReference type="SUPFAM" id="SSF52047">
    <property type="entry name" value="RNI-like"/>
    <property type="match status" value="1"/>
</dbReference>
<dbReference type="Proteomes" id="UP001295469">
    <property type="component" value="Chromosome A07"/>
</dbReference>
<dbReference type="InterPro" id="IPR032675">
    <property type="entry name" value="LRR_dom_sf"/>
</dbReference>
<dbReference type="EMBL" id="HG994361">
    <property type="protein sequence ID" value="CAF2182719.1"/>
    <property type="molecule type" value="Genomic_DNA"/>
</dbReference>
<dbReference type="PANTHER" id="PTHR32153">
    <property type="entry name" value="OJ000223_09.16 PROTEIN"/>
    <property type="match status" value="1"/>
</dbReference>
<dbReference type="AlphaFoldDB" id="A0A816Z0E6"/>
<dbReference type="Pfam" id="PF00646">
    <property type="entry name" value="F-box"/>
    <property type="match status" value="1"/>
</dbReference>
<dbReference type="SMART" id="SM00367">
    <property type="entry name" value="LRR_CC"/>
    <property type="match status" value="2"/>
</dbReference>
<organism evidence="2">
    <name type="scientific">Brassica napus</name>
    <name type="common">Rape</name>
    <dbReference type="NCBI Taxonomy" id="3708"/>
    <lineage>
        <taxon>Eukaryota</taxon>
        <taxon>Viridiplantae</taxon>
        <taxon>Streptophyta</taxon>
        <taxon>Embryophyta</taxon>
        <taxon>Tracheophyta</taxon>
        <taxon>Spermatophyta</taxon>
        <taxon>Magnoliopsida</taxon>
        <taxon>eudicotyledons</taxon>
        <taxon>Gunneridae</taxon>
        <taxon>Pentapetalae</taxon>
        <taxon>rosids</taxon>
        <taxon>malvids</taxon>
        <taxon>Brassicales</taxon>
        <taxon>Brassicaceae</taxon>
        <taxon>Brassiceae</taxon>
        <taxon>Brassica</taxon>
    </lineage>
</organism>